<keyword evidence="3" id="KW-1185">Reference proteome</keyword>
<name>A0A916U1Y0_9BURK</name>
<organism evidence="2 3">
    <name type="scientific">Undibacterium terreum</name>
    <dbReference type="NCBI Taxonomy" id="1224302"/>
    <lineage>
        <taxon>Bacteria</taxon>
        <taxon>Pseudomonadati</taxon>
        <taxon>Pseudomonadota</taxon>
        <taxon>Betaproteobacteria</taxon>
        <taxon>Burkholderiales</taxon>
        <taxon>Oxalobacteraceae</taxon>
        <taxon>Undibacterium</taxon>
    </lineage>
</organism>
<sequence>MKTLPDTVKHYKSTPEFNETSIPAGLLRRHTTADAVWGHIHILEGQLLYRILEPVEEVIILSPERFGVVEPQVPHEVEVIGPVRFCVDFLR</sequence>
<accession>A0A916U1Y0</accession>
<dbReference type="InterPro" id="IPR015392">
    <property type="entry name" value="TehB/YeaR-like_dom"/>
</dbReference>
<gene>
    <name evidence="2" type="ORF">GCM10011396_00360</name>
</gene>
<evidence type="ECO:0000313" key="3">
    <source>
        <dbReference type="Proteomes" id="UP000637423"/>
    </source>
</evidence>
<evidence type="ECO:0000313" key="2">
    <source>
        <dbReference type="EMBL" id="GGC57448.1"/>
    </source>
</evidence>
<dbReference type="Proteomes" id="UP000637423">
    <property type="component" value="Unassembled WGS sequence"/>
</dbReference>
<proteinExistence type="predicted"/>
<dbReference type="RefSeq" id="WP_188563993.1">
    <property type="nucleotide sequence ID" value="NZ_BMED01000001.1"/>
</dbReference>
<dbReference type="SUPFAM" id="SSF51197">
    <property type="entry name" value="Clavaminate synthase-like"/>
    <property type="match status" value="1"/>
</dbReference>
<feature type="domain" description="TehB/YeaR-like" evidence="1">
    <location>
        <begin position="12"/>
        <end position="87"/>
    </location>
</feature>
<protein>
    <recommendedName>
        <fullName evidence="1">TehB/YeaR-like domain-containing protein</fullName>
    </recommendedName>
</protein>
<evidence type="ECO:0000259" key="1">
    <source>
        <dbReference type="Pfam" id="PF09313"/>
    </source>
</evidence>
<comment type="caution">
    <text evidence="2">The sequence shown here is derived from an EMBL/GenBank/DDBJ whole genome shotgun (WGS) entry which is preliminary data.</text>
</comment>
<dbReference type="Gene3D" id="2.60.120.10">
    <property type="entry name" value="Jelly Rolls"/>
    <property type="match status" value="1"/>
</dbReference>
<dbReference type="Pfam" id="PF09313">
    <property type="entry name" value="TehB-like"/>
    <property type="match status" value="1"/>
</dbReference>
<reference evidence="2" key="1">
    <citation type="journal article" date="2014" name="Int. J. Syst. Evol. Microbiol.">
        <title>Complete genome sequence of Corynebacterium casei LMG S-19264T (=DSM 44701T), isolated from a smear-ripened cheese.</title>
        <authorList>
            <consortium name="US DOE Joint Genome Institute (JGI-PGF)"/>
            <person name="Walter F."/>
            <person name="Albersmeier A."/>
            <person name="Kalinowski J."/>
            <person name="Ruckert C."/>
        </authorList>
    </citation>
    <scope>NUCLEOTIDE SEQUENCE</scope>
    <source>
        <strain evidence="2">CGMCC 1.10998</strain>
    </source>
</reference>
<dbReference type="EMBL" id="BMED01000001">
    <property type="protein sequence ID" value="GGC57448.1"/>
    <property type="molecule type" value="Genomic_DNA"/>
</dbReference>
<reference evidence="2" key="2">
    <citation type="submission" date="2020-09" db="EMBL/GenBank/DDBJ databases">
        <authorList>
            <person name="Sun Q."/>
            <person name="Zhou Y."/>
        </authorList>
    </citation>
    <scope>NUCLEOTIDE SEQUENCE</scope>
    <source>
        <strain evidence="2">CGMCC 1.10998</strain>
    </source>
</reference>
<dbReference type="AlphaFoldDB" id="A0A916U1Y0"/>
<dbReference type="InterPro" id="IPR014710">
    <property type="entry name" value="RmlC-like_jellyroll"/>
</dbReference>